<proteinExistence type="predicted"/>
<name>A0A8S5SGY4_9CAUD</name>
<accession>A0A8S5SGY4</accession>
<organism evidence="1">
    <name type="scientific">Siphoviridae sp. ctzyE57</name>
    <dbReference type="NCBI Taxonomy" id="2827982"/>
    <lineage>
        <taxon>Viruses</taxon>
        <taxon>Duplodnaviria</taxon>
        <taxon>Heunggongvirae</taxon>
        <taxon>Uroviricota</taxon>
        <taxon>Caudoviricetes</taxon>
    </lineage>
</organism>
<evidence type="ECO:0000313" key="1">
    <source>
        <dbReference type="EMBL" id="DAF50099.1"/>
    </source>
</evidence>
<dbReference type="EMBL" id="BK032592">
    <property type="protein sequence ID" value="DAF50099.1"/>
    <property type="molecule type" value="Genomic_DNA"/>
</dbReference>
<reference evidence="1" key="1">
    <citation type="journal article" date="2021" name="Proc. Natl. Acad. Sci. U.S.A.">
        <title>A Catalog of Tens of Thousands of Viruses from Human Metagenomes Reveals Hidden Associations with Chronic Diseases.</title>
        <authorList>
            <person name="Tisza M.J."/>
            <person name="Buck C.B."/>
        </authorList>
    </citation>
    <scope>NUCLEOTIDE SEQUENCE</scope>
    <source>
        <strain evidence="1">CtzyE57</strain>
    </source>
</reference>
<sequence length="31" mass="3632">MLLCDDVFQRLLNLFCLCARGWSIHGRKVHS</sequence>
<protein>
    <submittedName>
        <fullName evidence="1">Uncharacterized protein</fullName>
    </submittedName>
</protein>